<gene>
    <name evidence="1" type="ORF">C2G38_2185153</name>
</gene>
<dbReference type="Proteomes" id="UP000266673">
    <property type="component" value="Unassembled WGS sequence"/>
</dbReference>
<protein>
    <submittedName>
        <fullName evidence="1">Uncharacterized protein</fullName>
    </submittedName>
</protein>
<keyword evidence="2" id="KW-1185">Reference proteome</keyword>
<name>A0A397VE84_9GLOM</name>
<evidence type="ECO:0000313" key="1">
    <source>
        <dbReference type="EMBL" id="RIB18263.1"/>
    </source>
</evidence>
<proteinExistence type="predicted"/>
<dbReference type="OrthoDB" id="2354161at2759"/>
<accession>A0A397VE84</accession>
<dbReference type="EMBL" id="QKWP01000551">
    <property type="protein sequence ID" value="RIB18263.1"/>
    <property type="molecule type" value="Genomic_DNA"/>
</dbReference>
<comment type="caution">
    <text evidence="1">The sequence shown here is derived from an EMBL/GenBank/DDBJ whole genome shotgun (WGS) entry which is preliminary data.</text>
</comment>
<reference evidence="1 2" key="1">
    <citation type="submission" date="2018-06" db="EMBL/GenBank/DDBJ databases">
        <title>Comparative genomics reveals the genomic features of Rhizophagus irregularis, R. cerebriforme, R. diaphanum and Gigaspora rosea, and their symbiotic lifestyle signature.</title>
        <authorList>
            <person name="Morin E."/>
            <person name="San Clemente H."/>
            <person name="Chen E.C.H."/>
            <person name="De La Providencia I."/>
            <person name="Hainaut M."/>
            <person name="Kuo A."/>
            <person name="Kohler A."/>
            <person name="Murat C."/>
            <person name="Tang N."/>
            <person name="Roy S."/>
            <person name="Loubradou J."/>
            <person name="Henrissat B."/>
            <person name="Grigoriev I.V."/>
            <person name="Corradi N."/>
            <person name="Roux C."/>
            <person name="Martin F.M."/>
        </authorList>
    </citation>
    <scope>NUCLEOTIDE SEQUENCE [LARGE SCALE GENOMIC DNA]</scope>
    <source>
        <strain evidence="1 2">DAOM 194757</strain>
    </source>
</reference>
<evidence type="ECO:0000313" key="2">
    <source>
        <dbReference type="Proteomes" id="UP000266673"/>
    </source>
</evidence>
<dbReference type="AlphaFoldDB" id="A0A397VE84"/>
<organism evidence="1 2">
    <name type="scientific">Gigaspora rosea</name>
    <dbReference type="NCBI Taxonomy" id="44941"/>
    <lineage>
        <taxon>Eukaryota</taxon>
        <taxon>Fungi</taxon>
        <taxon>Fungi incertae sedis</taxon>
        <taxon>Mucoromycota</taxon>
        <taxon>Glomeromycotina</taxon>
        <taxon>Glomeromycetes</taxon>
        <taxon>Diversisporales</taxon>
        <taxon>Gigasporaceae</taxon>
        <taxon>Gigaspora</taxon>
    </lineage>
</organism>
<sequence length="244" mass="28780">MYHGANSKVDRYKNKTGFDPWIKSENLELPQIKKTDNCILQDSSLETQVMAPNKNHLYQYAIVHGINPKEFSIITEAKKNRWTMGCFRRDLERDICFYRGGIERKEDPRKYCKFLTDRERLVGEELLRRNILKSGLSTAWLDDLMEEWEKIHAQFTQISFEEKTLFVLQVNVQSTASKSQSPISVLSKDLEKRQQHVIEMVLERFPYLTLNIVLNIGTWGSGEYVNIKTYHLYCYINKYQNLIP</sequence>